<reference evidence="2" key="2">
    <citation type="submission" date="2025-09" db="UniProtKB">
        <authorList>
            <consortium name="Ensembl"/>
        </authorList>
    </citation>
    <scope>IDENTIFICATION</scope>
</reference>
<evidence type="ECO:0000313" key="3">
    <source>
        <dbReference type="Proteomes" id="UP000264840"/>
    </source>
</evidence>
<protein>
    <submittedName>
        <fullName evidence="2">Cleavage and polyadenylation specific factor 1</fullName>
    </submittedName>
</protein>
<dbReference type="InterPro" id="IPR015943">
    <property type="entry name" value="WD40/YVTN_repeat-like_dom_sf"/>
</dbReference>
<sequence length="199" mass="22300">MYAVYRQAHTPTSVEFSVYCNFISSKEKNLVVAGTSQLFVYRIIHDVESTSKADKSSDSKSRKEKLEQVASFSLFGNIMSMASVQLVGASRDALLLSFKDAKLSVVEYDPGTHDLKTLSLHYFEEPELRVCSNKNKPEFMFMCQSDSTVNITVLVFSGWLCTECTYSHCPCRSRESLCCNARLWHQTRGAAIPKGHANG</sequence>
<dbReference type="Pfam" id="PF10433">
    <property type="entry name" value="Beta-prop_RSE1_1st"/>
    <property type="match status" value="1"/>
</dbReference>
<evidence type="ECO:0000313" key="2">
    <source>
        <dbReference type="Ensembl" id="ENSHBUP00000016882.1"/>
    </source>
</evidence>
<dbReference type="Gene3D" id="2.130.10.10">
    <property type="entry name" value="YVTN repeat-like/Quinoprotein amine dehydrogenase"/>
    <property type="match status" value="1"/>
</dbReference>
<feature type="domain" description="RSE1/DDB1/CPSF1 first beta-propeller" evidence="1">
    <location>
        <begin position="13"/>
        <end position="122"/>
    </location>
</feature>
<dbReference type="PANTHER" id="PTHR10644">
    <property type="entry name" value="DNA REPAIR/RNA PROCESSING CPSF FAMILY"/>
    <property type="match status" value="1"/>
</dbReference>
<reference evidence="2" key="1">
    <citation type="submission" date="2025-08" db="UniProtKB">
        <authorList>
            <consortium name="Ensembl"/>
        </authorList>
    </citation>
    <scope>IDENTIFICATION</scope>
</reference>
<dbReference type="AlphaFoldDB" id="A0A3Q3C951"/>
<dbReference type="InterPro" id="IPR050358">
    <property type="entry name" value="RSE1/DDB1/CFT1"/>
</dbReference>
<accession>A0A3Q3C951</accession>
<dbReference type="InterPro" id="IPR018846">
    <property type="entry name" value="Beta-prop_RSE1/DDB1/CPSF1_1st"/>
</dbReference>
<evidence type="ECO:0000259" key="1">
    <source>
        <dbReference type="Pfam" id="PF10433"/>
    </source>
</evidence>
<organism evidence="2 3">
    <name type="scientific">Haplochromis burtoni</name>
    <name type="common">Burton's mouthbrooder</name>
    <name type="synonym">Chromis burtoni</name>
    <dbReference type="NCBI Taxonomy" id="8153"/>
    <lineage>
        <taxon>Eukaryota</taxon>
        <taxon>Metazoa</taxon>
        <taxon>Chordata</taxon>
        <taxon>Craniata</taxon>
        <taxon>Vertebrata</taxon>
        <taxon>Euteleostomi</taxon>
        <taxon>Actinopterygii</taxon>
        <taxon>Neopterygii</taxon>
        <taxon>Teleostei</taxon>
        <taxon>Neoteleostei</taxon>
        <taxon>Acanthomorphata</taxon>
        <taxon>Ovalentaria</taxon>
        <taxon>Cichlomorphae</taxon>
        <taxon>Cichliformes</taxon>
        <taxon>Cichlidae</taxon>
        <taxon>African cichlids</taxon>
        <taxon>Pseudocrenilabrinae</taxon>
        <taxon>Haplochromini</taxon>
        <taxon>Haplochromis</taxon>
    </lineage>
</organism>
<keyword evidence="3" id="KW-1185">Reference proteome</keyword>
<dbReference type="Proteomes" id="UP000264840">
    <property type="component" value="Unplaced"/>
</dbReference>
<name>A0A3Q3C951_HAPBU</name>
<dbReference type="GeneTree" id="ENSGT00950000183151"/>
<proteinExistence type="predicted"/>
<dbReference type="Ensembl" id="ENSHBUT00000025541.1">
    <property type="protein sequence ID" value="ENSHBUP00000016882.1"/>
    <property type="gene ID" value="ENSHBUG00000018900.1"/>
</dbReference>